<proteinExistence type="predicted"/>
<dbReference type="RefSeq" id="WP_132326486.1">
    <property type="nucleotide sequence ID" value="NZ_FWZT01000058.1"/>
</dbReference>
<evidence type="ECO:0000313" key="2">
    <source>
        <dbReference type="Proteomes" id="UP000192907"/>
    </source>
</evidence>
<evidence type="ECO:0000313" key="1">
    <source>
        <dbReference type="EMBL" id="SMF84608.1"/>
    </source>
</evidence>
<reference evidence="2" key="1">
    <citation type="submission" date="2017-04" db="EMBL/GenBank/DDBJ databases">
        <authorList>
            <person name="Varghese N."/>
            <person name="Submissions S."/>
        </authorList>
    </citation>
    <scope>NUCLEOTIDE SEQUENCE [LARGE SCALE GENOMIC DNA]</scope>
    <source>
        <strain evidence="2">RKEM611</strain>
    </source>
</reference>
<keyword evidence="2" id="KW-1185">Reference proteome</keyword>
<dbReference type="Proteomes" id="UP000192907">
    <property type="component" value="Unassembled WGS sequence"/>
</dbReference>
<gene>
    <name evidence="1" type="ORF">SAMN06296036_1583</name>
</gene>
<name>A0A1Y6CRR9_9BACT</name>
<sequence length="173" mass="19625">MKEVLRISWIALLLTVVTSASIIYAHQPISNSVVISMKKNSVSILATLPVELFFDFDKDKNERISFKELQEQKSAIKDFIEKKLVLMNQKNVIKKSSEINLALVTEHKMDKNLIQSKHLQVRMTFRNLEKGTKFGSMLIPDKSKLKVPLVIANGNTGKKLRGKLSAGKQMMKL</sequence>
<dbReference type="EMBL" id="FWZT01000058">
    <property type="protein sequence ID" value="SMF84608.1"/>
    <property type="molecule type" value="Genomic_DNA"/>
</dbReference>
<dbReference type="AlphaFoldDB" id="A0A1Y6CRR9"/>
<protein>
    <recommendedName>
        <fullName evidence="3">EF-hand domain-containing protein</fullName>
    </recommendedName>
</protein>
<accession>A0A1Y6CRR9</accession>
<organism evidence="1 2">
    <name type="scientific">Pseudobacteriovorax antillogorgiicola</name>
    <dbReference type="NCBI Taxonomy" id="1513793"/>
    <lineage>
        <taxon>Bacteria</taxon>
        <taxon>Pseudomonadati</taxon>
        <taxon>Bdellovibrionota</taxon>
        <taxon>Oligoflexia</taxon>
        <taxon>Oligoflexales</taxon>
        <taxon>Pseudobacteriovoracaceae</taxon>
        <taxon>Pseudobacteriovorax</taxon>
    </lineage>
</organism>
<evidence type="ECO:0008006" key="3">
    <source>
        <dbReference type="Google" id="ProtNLM"/>
    </source>
</evidence>